<name>A0AAQ3TTQ7_PASNO</name>
<dbReference type="AlphaFoldDB" id="A0AAQ3TTQ7"/>
<evidence type="ECO:0000313" key="2">
    <source>
        <dbReference type="Proteomes" id="UP001341281"/>
    </source>
</evidence>
<dbReference type="Proteomes" id="UP001341281">
    <property type="component" value="Chromosome 05"/>
</dbReference>
<evidence type="ECO:0000313" key="1">
    <source>
        <dbReference type="EMBL" id="WVZ76892.1"/>
    </source>
</evidence>
<evidence type="ECO:0008006" key="3">
    <source>
        <dbReference type="Google" id="ProtNLM"/>
    </source>
</evidence>
<sequence>ALHHNNKEIGAKLLLVLWRTWFVRNELTHSPRQLAIQNSVRFLTDYWETLAGWAKINVDDAFMERTGKGGIGVIIGYDSGGIVLTTWKVLFNASNAKEVEALA</sequence>
<keyword evidence="2" id="KW-1185">Reference proteome</keyword>
<organism evidence="1 2">
    <name type="scientific">Paspalum notatum var. saurae</name>
    <dbReference type="NCBI Taxonomy" id="547442"/>
    <lineage>
        <taxon>Eukaryota</taxon>
        <taxon>Viridiplantae</taxon>
        <taxon>Streptophyta</taxon>
        <taxon>Embryophyta</taxon>
        <taxon>Tracheophyta</taxon>
        <taxon>Spermatophyta</taxon>
        <taxon>Magnoliopsida</taxon>
        <taxon>Liliopsida</taxon>
        <taxon>Poales</taxon>
        <taxon>Poaceae</taxon>
        <taxon>PACMAD clade</taxon>
        <taxon>Panicoideae</taxon>
        <taxon>Andropogonodae</taxon>
        <taxon>Paspaleae</taxon>
        <taxon>Paspalinae</taxon>
        <taxon>Paspalum</taxon>
    </lineage>
</organism>
<proteinExistence type="predicted"/>
<accession>A0AAQ3TTQ7</accession>
<feature type="non-terminal residue" evidence="1">
    <location>
        <position position="1"/>
    </location>
</feature>
<gene>
    <name evidence="1" type="ORF">U9M48_024813</name>
</gene>
<protein>
    <recommendedName>
        <fullName evidence="3">RNase H type-1 domain-containing protein</fullName>
    </recommendedName>
</protein>
<reference evidence="1 2" key="1">
    <citation type="submission" date="2024-02" db="EMBL/GenBank/DDBJ databases">
        <title>High-quality chromosome-scale genome assembly of Pensacola bahiagrass (Paspalum notatum Flugge var. saurae).</title>
        <authorList>
            <person name="Vega J.M."/>
            <person name="Podio M."/>
            <person name="Orjuela J."/>
            <person name="Siena L.A."/>
            <person name="Pessino S.C."/>
            <person name="Combes M.C."/>
            <person name="Mariac C."/>
            <person name="Albertini E."/>
            <person name="Pupilli F."/>
            <person name="Ortiz J.P.A."/>
            <person name="Leblanc O."/>
        </authorList>
    </citation>
    <scope>NUCLEOTIDE SEQUENCE [LARGE SCALE GENOMIC DNA]</scope>
    <source>
        <strain evidence="1">R1</strain>
        <tissue evidence="1">Leaf</tissue>
    </source>
</reference>
<dbReference type="EMBL" id="CP144749">
    <property type="protein sequence ID" value="WVZ76892.1"/>
    <property type="molecule type" value="Genomic_DNA"/>
</dbReference>